<name>A0ABW1JU01_9NOCA</name>
<dbReference type="PANTHER" id="PTHR43875:SF15">
    <property type="entry name" value="TREHALOSE IMPORT ATP-BINDING PROTEIN SUGC"/>
    <property type="match status" value="1"/>
</dbReference>
<comment type="caution">
    <text evidence="8">The sequence shown here is derived from an EMBL/GenBank/DDBJ whole genome shotgun (WGS) entry which is preliminary data.</text>
</comment>
<dbReference type="Gene3D" id="2.40.50.100">
    <property type="match status" value="1"/>
</dbReference>
<dbReference type="SUPFAM" id="SSF52540">
    <property type="entry name" value="P-loop containing nucleoside triphosphate hydrolases"/>
    <property type="match status" value="1"/>
</dbReference>
<evidence type="ECO:0000256" key="2">
    <source>
        <dbReference type="ARBA" id="ARBA00022475"/>
    </source>
</evidence>
<dbReference type="InterPro" id="IPR008995">
    <property type="entry name" value="Mo/tungstate-bd_C_term_dom"/>
</dbReference>
<dbReference type="InterPro" id="IPR017871">
    <property type="entry name" value="ABC_transporter-like_CS"/>
</dbReference>
<dbReference type="EMBL" id="JBHSQN010000011">
    <property type="protein sequence ID" value="MFC6012926.1"/>
    <property type="molecule type" value="Genomic_DNA"/>
</dbReference>
<sequence>MGTIEITDLHRTFQGVAAVDGISLTIDDGDFLVLLGPSGCGKTTLLRILAGLLEPTSGSIAIDGADVTRAGAKDRDLAMVFQSYALYPHLTVAKNLAFPLTSGRMKRRFAKAEIQTKVAEVARSLEIDHLLGRRPKELSGGQRQRVAVGRALVRDPRAYLMDEPLSNLDAKLRTATRHELTKLHRSLGATFVYVTHDQVEAMTMATKIAVLNQGRLEQLGTPTELYDAPATRFVAGFLGSPAMNLFEVELSTVAGHIGARAAGVNARLWPGQLEPTTVTLGVRPEHLRPLAPGDQGADLALDVIVETVENLGSEHIAYCTTTGGVSIALRGNGSPTLRAGTPVTLGADLARLHLFDQTGGTRLEWVADPAAPSDPATALATASA</sequence>
<dbReference type="InterPro" id="IPR047641">
    <property type="entry name" value="ABC_transpr_MalK/UgpC-like"/>
</dbReference>
<reference evidence="9" key="1">
    <citation type="journal article" date="2019" name="Int. J. Syst. Evol. Microbiol.">
        <title>The Global Catalogue of Microorganisms (GCM) 10K type strain sequencing project: providing services to taxonomists for standard genome sequencing and annotation.</title>
        <authorList>
            <consortium name="The Broad Institute Genomics Platform"/>
            <consortium name="The Broad Institute Genome Sequencing Center for Infectious Disease"/>
            <person name="Wu L."/>
            <person name="Ma J."/>
        </authorList>
    </citation>
    <scope>NUCLEOTIDE SEQUENCE [LARGE SCALE GENOMIC DNA]</scope>
    <source>
        <strain evidence="9">CCUG 36956</strain>
    </source>
</reference>
<keyword evidence="9" id="KW-1185">Reference proteome</keyword>
<dbReference type="InterPro" id="IPR027417">
    <property type="entry name" value="P-loop_NTPase"/>
</dbReference>
<evidence type="ECO:0000313" key="8">
    <source>
        <dbReference type="EMBL" id="MFC6012926.1"/>
    </source>
</evidence>
<keyword evidence="5" id="KW-1278">Translocase</keyword>
<keyword evidence="6" id="KW-0472">Membrane</keyword>
<dbReference type="InterPro" id="IPR003593">
    <property type="entry name" value="AAA+_ATPase"/>
</dbReference>
<keyword evidence="4 8" id="KW-0067">ATP-binding</keyword>
<dbReference type="InterPro" id="IPR012340">
    <property type="entry name" value="NA-bd_OB-fold"/>
</dbReference>
<evidence type="ECO:0000259" key="7">
    <source>
        <dbReference type="PROSITE" id="PS50893"/>
    </source>
</evidence>
<feature type="domain" description="ABC transporter" evidence="7">
    <location>
        <begin position="4"/>
        <end position="238"/>
    </location>
</feature>
<proteinExistence type="predicted"/>
<dbReference type="Pfam" id="PF00005">
    <property type="entry name" value="ABC_tran"/>
    <property type="match status" value="1"/>
</dbReference>
<dbReference type="Proteomes" id="UP001596223">
    <property type="component" value="Unassembled WGS sequence"/>
</dbReference>
<keyword evidence="2" id="KW-1003">Cell membrane</keyword>
<evidence type="ECO:0000256" key="6">
    <source>
        <dbReference type="ARBA" id="ARBA00023136"/>
    </source>
</evidence>
<keyword evidence="1" id="KW-0813">Transport</keyword>
<dbReference type="PANTHER" id="PTHR43875">
    <property type="entry name" value="MALTODEXTRIN IMPORT ATP-BINDING PROTEIN MSMX"/>
    <property type="match status" value="1"/>
</dbReference>
<organism evidence="8 9">
    <name type="scientific">Nocardia lasii</name>
    <dbReference type="NCBI Taxonomy" id="1616107"/>
    <lineage>
        <taxon>Bacteria</taxon>
        <taxon>Bacillati</taxon>
        <taxon>Actinomycetota</taxon>
        <taxon>Actinomycetes</taxon>
        <taxon>Mycobacteriales</taxon>
        <taxon>Nocardiaceae</taxon>
        <taxon>Nocardia</taxon>
    </lineage>
</organism>
<dbReference type="Gene3D" id="3.40.50.300">
    <property type="entry name" value="P-loop containing nucleotide triphosphate hydrolases"/>
    <property type="match status" value="1"/>
</dbReference>
<dbReference type="InterPro" id="IPR015855">
    <property type="entry name" value="ABC_transpr_MalK-like"/>
</dbReference>
<dbReference type="CDD" id="cd03301">
    <property type="entry name" value="ABC_MalK_N"/>
    <property type="match status" value="1"/>
</dbReference>
<accession>A0ABW1JU01</accession>
<evidence type="ECO:0000256" key="1">
    <source>
        <dbReference type="ARBA" id="ARBA00022448"/>
    </source>
</evidence>
<dbReference type="SUPFAM" id="SSF50331">
    <property type="entry name" value="MOP-like"/>
    <property type="match status" value="1"/>
</dbReference>
<dbReference type="PROSITE" id="PS00211">
    <property type="entry name" value="ABC_TRANSPORTER_1"/>
    <property type="match status" value="1"/>
</dbReference>
<evidence type="ECO:0000256" key="4">
    <source>
        <dbReference type="ARBA" id="ARBA00022840"/>
    </source>
</evidence>
<dbReference type="GO" id="GO:0005524">
    <property type="term" value="F:ATP binding"/>
    <property type="evidence" value="ECO:0007669"/>
    <property type="project" value="UniProtKB-KW"/>
</dbReference>
<evidence type="ECO:0000313" key="9">
    <source>
        <dbReference type="Proteomes" id="UP001596223"/>
    </source>
</evidence>
<dbReference type="RefSeq" id="WP_378607332.1">
    <property type="nucleotide sequence ID" value="NZ_JBHSQN010000011.1"/>
</dbReference>
<keyword evidence="3" id="KW-0547">Nucleotide-binding</keyword>
<evidence type="ECO:0000256" key="5">
    <source>
        <dbReference type="ARBA" id="ARBA00022967"/>
    </source>
</evidence>
<dbReference type="InterPro" id="IPR013611">
    <property type="entry name" value="Transp-assoc_OB_typ2"/>
</dbReference>
<evidence type="ECO:0000256" key="3">
    <source>
        <dbReference type="ARBA" id="ARBA00022741"/>
    </source>
</evidence>
<dbReference type="Gene3D" id="2.40.50.140">
    <property type="entry name" value="Nucleic acid-binding proteins"/>
    <property type="match status" value="1"/>
</dbReference>
<dbReference type="PROSITE" id="PS50893">
    <property type="entry name" value="ABC_TRANSPORTER_2"/>
    <property type="match status" value="1"/>
</dbReference>
<gene>
    <name evidence="8" type="ORF">ACFP3H_17860</name>
</gene>
<dbReference type="SMART" id="SM00382">
    <property type="entry name" value="AAA"/>
    <property type="match status" value="1"/>
</dbReference>
<dbReference type="InterPro" id="IPR003439">
    <property type="entry name" value="ABC_transporter-like_ATP-bd"/>
</dbReference>
<dbReference type="Pfam" id="PF08402">
    <property type="entry name" value="TOBE_2"/>
    <property type="match status" value="1"/>
</dbReference>
<protein>
    <submittedName>
        <fullName evidence="8">ABC transporter ATP-binding protein</fullName>
    </submittedName>
</protein>